<dbReference type="Pfam" id="PF16808">
    <property type="entry name" value="PKcGMP_CC"/>
    <property type="match status" value="1"/>
</dbReference>
<proteinExistence type="predicted"/>
<reference evidence="5" key="3">
    <citation type="submission" date="2021-02" db="UniProtKB">
        <authorList>
            <consortium name="EnsemblMetazoa"/>
        </authorList>
    </citation>
    <scope>IDENTIFICATION</scope>
    <source>
        <strain evidence="5">USDA</strain>
    </source>
</reference>
<accession>E0VGP0</accession>
<feature type="region of interest" description="Disordered" evidence="2">
    <location>
        <begin position="106"/>
        <end position="152"/>
    </location>
</feature>
<dbReference type="HOGENOM" id="CLU_1653849_0_0_1"/>
<dbReference type="OrthoDB" id="6130192at2759"/>
<dbReference type="KEGG" id="phu:Phum_PHUM189920"/>
<name>E0VGP0_PEDHC</name>
<dbReference type="OMA" id="CFASHRL"/>
<reference evidence="4" key="1">
    <citation type="submission" date="2007-04" db="EMBL/GenBank/DDBJ databases">
        <title>Annotation of Pediculus humanus corporis strain USDA.</title>
        <authorList>
            <person name="Kirkness E."/>
            <person name="Hannick L."/>
            <person name="Hass B."/>
            <person name="Bruggner R."/>
            <person name="Lawson D."/>
            <person name="Bidwell S."/>
            <person name="Joardar V."/>
            <person name="Caler E."/>
            <person name="Walenz B."/>
            <person name="Inman J."/>
            <person name="Schobel S."/>
            <person name="Galinsky K."/>
            <person name="Amedeo P."/>
            <person name="Strausberg R."/>
        </authorList>
    </citation>
    <scope>NUCLEOTIDE SEQUENCE</scope>
    <source>
        <strain evidence="4">USDA</strain>
    </source>
</reference>
<evidence type="ECO:0000259" key="3">
    <source>
        <dbReference type="Pfam" id="PF16808"/>
    </source>
</evidence>
<keyword evidence="1" id="KW-0175">Coiled coil</keyword>
<organism>
    <name type="scientific">Pediculus humanus subsp. corporis</name>
    <name type="common">Body louse</name>
    <dbReference type="NCBI Taxonomy" id="121224"/>
    <lineage>
        <taxon>Eukaryota</taxon>
        <taxon>Metazoa</taxon>
        <taxon>Ecdysozoa</taxon>
        <taxon>Arthropoda</taxon>
        <taxon>Hexapoda</taxon>
        <taxon>Insecta</taxon>
        <taxon>Pterygota</taxon>
        <taxon>Neoptera</taxon>
        <taxon>Paraneoptera</taxon>
        <taxon>Psocodea</taxon>
        <taxon>Troctomorpha</taxon>
        <taxon>Phthiraptera</taxon>
        <taxon>Anoplura</taxon>
        <taxon>Pediculidae</taxon>
        <taxon>Pediculus</taxon>
    </lineage>
</organism>
<dbReference type="eggNOG" id="ENOG502S77Y">
    <property type="taxonomic scope" value="Eukaryota"/>
</dbReference>
<feature type="coiled-coil region" evidence="1">
    <location>
        <begin position="54"/>
        <end position="95"/>
    </location>
</feature>
<sequence length="152" mass="16728">MRVCFDSLCFASHRLTEDDAGHPGGGGGGEGGGEEEGTTGPVASEAVVFAMGSVTELQTILSMKDERIRELENQINLQEKEINELRSQLDKFQSVFPYYLASSPGHLSPLNNNYQPRARKQRAQGISAEPQSLSTIQELSQQQFPSFPKNER</sequence>
<gene>
    <name evidence="5" type="primary">8240124</name>
    <name evidence="4" type="ORF">Phum_PHUM189920</name>
</gene>
<dbReference type="RefSeq" id="XP_002425284.1">
    <property type="nucleotide sequence ID" value="XM_002425239.1"/>
</dbReference>
<feature type="compositionally biased region" description="Gly residues" evidence="2">
    <location>
        <begin position="22"/>
        <end position="31"/>
    </location>
</feature>
<feature type="compositionally biased region" description="Polar residues" evidence="2">
    <location>
        <begin position="129"/>
        <end position="145"/>
    </location>
</feature>
<dbReference type="InterPro" id="IPR031831">
    <property type="entry name" value="PKcGMP_CC"/>
</dbReference>
<keyword evidence="6" id="KW-1185">Reference proteome</keyword>
<feature type="region of interest" description="Disordered" evidence="2">
    <location>
        <begin position="16"/>
        <end position="39"/>
    </location>
</feature>
<dbReference type="EMBL" id="DS235150">
    <property type="protein sequence ID" value="EEB12546.1"/>
    <property type="molecule type" value="Genomic_DNA"/>
</dbReference>
<dbReference type="Proteomes" id="UP000009046">
    <property type="component" value="Unassembled WGS sequence"/>
</dbReference>
<evidence type="ECO:0000313" key="5">
    <source>
        <dbReference type="EnsemblMetazoa" id="PHUM189920-PA"/>
    </source>
</evidence>
<dbReference type="CTD" id="8240124"/>
<feature type="domain" description="cGMP-dependent protein kinase N-terminal coiled-coil" evidence="3">
    <location>
        <begin position="59"/>
        <end position="93"/>
    </location>
</feature>
<evidence type="ECO:0000256" key="2">
    <source>
        <dbReference type="SAM" id="MobiDB-lite"/>
    </source>
</evidence>
<evidence type="ECO:0000313" key="4">
    <source>
        <dbReference type="EMBL" id="EEB12546.1"/>
    </source>
</evidence>
<dbReference type="EMBL" id="AAZO01002204">
    <property type="status" value="NOT_ANNOTATED_CDS"/>
    <property type="molecule type" value="Genomic_DNA"/>
</dbReference>
<dbReference type="EnsemblMetazoa" id="PHUM189920-RA">
    <property type="protein sequence ID" value="PHUM189920-PA"/>
    <property type="gene ID" value="PHUM189920"/>
</dbReference>
<evidence type="ECO:0000313" key="6">
    <source>
        <dbReference type="Proteomes" id="UP000009046"/>
    </source>
</evidence>
<dbReference type="Gene3D" id="1.20.5.490">
    <property type="entry name" value="Single helix bin"/>
    <property type="match status" value="1"/>
</dbReference>
<dbReference type="VEuPathDB" id="VectorBase:PHUM189920"/>
<dbReference type="InParanoid" id="E0VGP0"/>
<dbReference type="GeneID" id="8240124"/>
<dbReference type="AlphaFoldDB" id="E0VGP0"/>
<dbReference type="CDD" id="cd12085">
    <property type="entry name" value="DD_cGKI-alpha"/>
    <property type="match status" value="1"/>
</dbReference>
<evidence type="ECO:0000256" key="1">
    <source>
        <dbReference type="SAM" id="Coils"/>
    </source>
</evidence>
<dbReference type="STRING" id="121224.E0VGP0"/>
<protein>
    <recommendedName>
        <fullName evidence="3">cGMP-dependent protein kinase N-terminal coiled-coil domain-containing protein</fullName>
    </recommendedName>
</protein>
<reference evidence="4" key="2">
    <citation type="submission" date="2007-04" db="EMBL/GenBank/DDBJ databases">
        <title>The genome of the human body louse.</title>
        <authorList>
            <consortium name="The Human Body Louse Genome Consortium"/>
            <person name="Kirkness E."/>
            <person name="Walenz B."/>
            <person name="Hass B."/>
            <person name="Bruggner R."/>
            <person name="Strausberg R."/>
        </authorList>
    </citation>
    <scope>NUCLEOTIDE SEQUENCE</scope>
    <source>
        <strain evidence="4">USDA</strain>
    </source>
</reference>